<feature type="compositionally biased region" description="Basic residues" evidence="1">
    <location>
        <begin position="222"/>
        <end position="234"/>
    </location>
</feature>
<feature type="compositionally biased region" description="Basic and acidic residues" evidence="1">
    <location>
        <begin position="208"/>
        <end position="221"/>
    </location>
</feature>
<protein>
    <submittedName>
        <fullName evidence="3">Antithrombin-III</fullName>
    </submittedName>
</protein>
<dbReference type="AlphaFoldDB" id="A0A1I8A645"/>
<proteinExistence type="predicted"/>
<dbReference type="WBParaSite" id="L893_g33058.t1">
    <property type="protein sequence ID" value="L893_g33058.t1"/>
    <property type="gene ID" value="L893_g33058"/>
</dbReference>
<keyword evidence="2" id="KW-1185">Reference proteome</keyword>
<evidence type="ECO:0000313" key="3">
    <source>
        <dbReference type="WBParaSite" id="L893_g33058.t1"/>
    </source>
</evidence>
<feature type="region of interest" description="Disordered" evidence="1">
    <location>
        <begin position="168"/>
        <end position="234"/>
    </location>
</feature>
<reference evidence="3" key="1">
    <citation type="submission" date="2016-11" db="UniProtKB">
        <authorList>
            <consortium name="WormBaseParasite"/>
        </authorList>
    </citation>
    <scope>IDENTIFICATION</scope>
</reference>
<accession>A0A1I8A645</accession>
<sequence length="234" mass="26793">ELFEPTPTSLEVLAKSVTRGTLRLFASYDRLKITNELFHVLLQLVASVQIEEFSLYLEINGSLSFETILSGLVDAFLSRERAQRFRFVVNKSSEQLSEQLVREVEKQGKVEIKCNAVLSMPDYICVCRIKEGQRALEPDLLRRHANKHPKTNRFLFLFWSGHGPGPLGYESQGRLDRRRRDGHNKNSEIRSGDEGGDVTTSHPSRGQRALEPDLLRRDANKHPKTNRARLAKER</sequence>
<organism evidence="2 3">
    <name type="scientific">Steinernema glaseri</name>
    <dbReference type="NCBI Taxonomy" id="37863"/>
    <lineage>
        <taxon>Eukaryota</taxon>
        <taxon>Metazoa</taxon>
        <taxon>Ecdysozoa</taxon>
        <taxon>Nematoda</taxon>
        <taxon>Chromadorea</taxon>
        <taxon>Rhabditida</taxon>
        <taxon>Tylenchina</taxon>
        <taxon>Panagrolaimomorpha</taxon>
        <taxon>Strongyloidoidea</taxon>
        <taxon>Steinernematidae</taxon>
        <taxon>Steinernema</taxon>
    </lineage>
</organism>
<dbReference type="Proteomes" id="UP000095287">
    <property type="component" value="Unplaced"/>
</dbReference>
<feature type="compositionally biased region" description="Basic and acidic residues" evidence="1">
    <location>
        <begin position="173"/>
        <end position="193"/>
    </location>
</feature>
<evidence type="ECO:0000313" key="2">
    <source>
        <dbReference type="Proteomes" id="UP000095287"/>
    </source>
</evidence>
<name>A0A1I8A645_9BILA</name>
<evidence type="ECO:0000256" key="1">
    <source>
        <dbReference type="SAM" id="MobiDB-lite"/>
    </source>
</evidence>